<dbReference type="EMBL" id="IACM01115050">
    <property type="protein sequence ID" value="LAB35753.1"/>
    <property type="molecule type" value="Transcribed_RNA"/>
</dbReference>
<accession>A0A2D4MSK3</accession>
<sequence length="116" mass="12968">MTQLNNPSCWKPLILLVTSPSLSKMQLNMNRSIPTLSYLDWMIPLNPMTPQRFATSSATSRHQPSLPMKSSMFPVMVPNSRTVMAHVFQSDHDNHRGGGVAIFCKKSLGLKKINVT</sequence>
<protein>
    <submittedName>
        <fullName evidence="1">Uncharacterized protein</fullName>
    </submittedName>
</protein>
<name>A0A2D4MSK3_9SAUR</name>
<proteinExistence type="predicted"/>
<reference evidence="1" key="2">
    <citation type="submission" date="2017-11" db="EMBL/GenBank/DDBJ databases">
        <title>Coralsnake Venomics: Analyses of Venom Gland Transcriptomes and Proteomes of Six Brazilian Taxa.</title>
        <authorList>
            <person name="Aird S.D."/>
            <person name="Jorge da Silva N."/>
            <person name="Qiu L."/>
            <person name="Villar-Briones A."/>
            <person name="Aparecida-Saddi V."/>
            <person name="Campos-Telles M.P."/>
            <person name="Grau M."/>
            <person name="Mikheyev A.S."/>
        </authorList>
    </citation>
    <scope>NUCLEOTIDE SEQUENCE</scope>
    <source>
        <tissue evidence="1">Venom_gland</tissue>
    </source>
</reference>
<dbReference type="AlphaFoldDB" id="A0A2D4MSK3"/>
<evidence type="ECO:0000313" key="1">
    <source>
        <dbReference type="EMBL" id="LAB35753.1"/>
    </source>
</evidence>
<organism evidence="1">
    <name type="scientific">Micrurus spixii</name>
    <name type="common">Amazon coral snake</name>
    <dbReference type="NCBI Taxonomy" id="129469"/>
    <lineage>
        <taxon>Eukaryota</taxon>
        <taxon>Metazoa</taxon>
        <taxon>Chordata</taxon>
        <taxon>Craniata</taxon>
        <taxon>Vertebrata</taxon>
        <taxon>Euteleostomi</taxon>
        <taxon>Lepidosauria</taxon>
        <taxon>Squamata</taxon>
        <taxon>Bifurcata</taxon>
        <taxon>Unidentata</taxon>
        <taxon>Episquamata</taxon>
        <taxon>Toxicofera</taxon>
        <taxon>Serpentes</taxon>
        <taxon>Colubroidea</taxon>
        <taxon>Elapidae</taxon>
        <taxon>Elapinae</taxon>
        <taxon>Micrurus</taxon>
    </lineage>
</organism>
<reference evidence="1" key="1">
    <citation type="submission" date="2017-07" db="EMBL/GenBank/DDBJ databases">
        <authorList>
            <person name="Mikheyev A."/>
            <person name="Grau M."/>
        </authorList>
    </citation>
    <scope>NUCLEOTIDE SEQUENCE</scope>
    <source>
        <tissue evidence="1">Venom_gland</tissue>
    </source>
</reference>